<organism evidence="4 5">
    <name type="scientific">Litoribrevibacter albus</name>
    <dbReference type="NCBI Taxonomy" id="1473156"/>
    <lineage>
        <taxon>Bacteria</taxon>
        <taxon>Pseudomonadati</taxon>
        <taxon>Pseudomonadota</taxon>
        <taxon>Gammaproteobacteria</taxon>
        <taxon>Oceanospirillales</taxon>
        <taxon>Oceanospirillaceae</taxon>
        <taxon>Litoribrevibacter</taxon>
    </lineage>
</organism>
<dbReference type="RefSeq" id="WP_284378779.1">
    <property type="nucleotide sequence ID" value="NZ_BSNM01000003.1"/>
</dbReference>
<dbReference type="InterPro" id="IPR005135">
    <property type="entry name" value="Endo/exonuclease/phosphatase"/>
</dbReference>
<protein>
    <recommendedName>
        <fullName evidence="3">Endonuclease/exonuclease/phosphatase domain-containing protein</fullName>
    </recommendedName>
</protein>
<dbReference type="InterPro" id="IPR038772">
    <property type="entry name" value="Sph/SMPD2-like"/>
</dbReference>
<sequence length="513" mass="57192">MIIRKWLTLLLPVLLLPALLLPMSVRADVSDLKVLTHNVFFPVFGWGLGEGPGNAQRAALIKQADYIRGYDVVVLNELFEVAYDGSGPANIVLDGLYSQYPYQTPIIASNLNDHLWDQTIGSIDSVKKNGGVAILSQWPIEEQIQVMYGTSCGDDSLDNKGFVYARINRHNERIHVIGTHTQSESSNCGGEPKGADVRTAQLQKIAAFIDSKNIPEDEVVIIAGDLNIKRGGPEYSGMLSTLKAADPLYHNTTESWNPAQNDLAAKQYPGYQPEHLDYVLLEAGHKQIPGWGNATLVPSSGANNTWQDTVNIPNFFHYESDEFSDHFPVVGYAATVTDAPDLTPRKESYKKIRLKSVSSGGYVSLSNESDGWLMADQTSPSWRTEFEIETWGLDYADTYCLATNNYKSINGWPGVFVKLKSKHNGRYMKYWRGGDGDYGYYAASEPSDKLYIRKTGPTTDGCIQNGDRVVFGDFGGVFWYYVTVWPSGSWKNAMFLWDRGYDSDNEFIIEVVE</sequence>
<keyword evidence="5" id="KW-1185">Reference proteome</keyword>
<comment type="caution">
    <text evidence="4">The sequence shown here is derived from an EMBL/GenBank/DDBJ whole genome shotgun (WGS) entry which is preliminary data.</text>
</comment>
<dbReference type="Gene3D" id="3.60.10.10">
    <property type="entry name" value="Endonuclease/exonuclease/phosphatase"/>
    <property type="match status" value="1"/>
</dbReference>
<dbReference type="PANTHER" id="PTHR16320:SF23">
    <property type="entry name" value="SPHINGOMYELINASE C 1"/>
    <property type="match status" value="1"/>
</dbReference>
<dbReference type="EMBL" id="BSNM01000003">
    <property type="protein sequence ID" value="GLQ30204.1"/>
    <property type="molecule type" value="Genomic_DNA"/>
</dbReference>
<keyword evidence="2" id="KW-0378">Hydrolase</keyword>
<evidence type="ECO:0000259" key="3">
    <source>
        <dbReference type="Pfam" id="PF03372"/>
    </source>
</evidence>
<name>A0AA37S8B5_9GAMM</name>
<gene>
    <name evidence="4" type="ORF">GCM10007876_06820</name>
</gene>
<dbReference type="SUPFAM" id="SSF56219">
    <property type="entry name" value="DNase I-like"/>
    <property type="match status" value="1"/>
</dbReference>
<dbReference type="PANTHER" id="PTHR16320">
    <property type="entry name" value="SPHINGOMYELINASE FAMILY MEMBER"/>
    <property type="match status" value="1"/>
</dbReference>
<reference evidence="4" key="1">
    <citation type="journal article" date="2014" name="Int. J. Syst. Evol. Microbiol.">
        <title>Complete genome sequence of Corynebacterium casei LMG S-19264T (=DSM 44701T), isolated from a smear-ripened cheese.</title>
        <authorList>
            <consortium name="US DOE Joint Genome Institute (JGI-PGF)"/>
            <person name="Walter F."/>
            <person name="Albersmeier A."/>
            <person name="Kalinowski J."/>
            <person name="Ruckert C."/>
        </authorList>
    </citation>
    <scope>NUCLEOTIDE SEQUENCE</scope>
    <source>
        <strain evidence="4">NBRC 110071</strain>
    </source>
</reference>
<feature type="domain" description="Endonuclease/exonuclease/phosphatase" evidence="3">
    <location>
        <begin position="36"/>
        <end position="326"/>
    </location>
</feature>
<evidence type="ECO:0000313" key="5">
    <source>
        <dbReference type="Proteomes" id="UP001161389"/>
    </source>
</evidence>
<dbReference type="GO" id="GO:0004767">
    <property type="term" value="F:sphingomyelin phosphodiesterase activity"/>
    <property type="evidence" value="ECO:0007669"/>
    <property type="project" value="InterPro"/>
</dbReference>
<reference evidence="4" key="2">
    <citation type="submission" date="2023-01" db="EMBL/GenBank/DDBJ databases">
        <title>Draft genome sequence of Litoribrevibacter albus strain NBRC 110071.</title>
        <authorList>
            <person name="Sun Q."/>
            <person name="Mori K."/>
        </authorList>
    </citation>
    <scope>NUCLEOTIDE SEQUENCE</scope>
    <source>
        <strain evidence="4">NBRC 110071</strain>
    </source>
</reference>
<dbReference type="GO" id="GO:0005576">
    <property type="term" value="C:extracellular region"/>
    <property type="evidence" value="ECO:0007669"/>
    <property type="project" value="InterPro"/>
</dbReference>
<dbReference type="Pfam" id="PF03372">
    <property type="entry name" value="Exo_endo_phos"/>
    <property type="match status" value="1"/>
</dbReference>
<proteinExistence type="predicted"/>
<dbReference type="AlphaFoldDB" id="A0AA37S8B5"/>
<dbReference type="NCBIfam" id="TIGR03395">
    <property type="entry name" value="sphingomy"/>
    <property type="match status" value="1"/>
</dbReference>
<dbReference type="InterPro" id="IPR036691">
    <property type="entry name" value="Endo/exonu/phosph_ase_sf"/>
</dbReference>
<accession>A0AA37S8B5</accession>
<evidence type="ECO:0000313" key="4">
    <source>
        <dbReference type="EMBL" id="GLQ30204.1"/>
    </source>
</evidence>
<evidence type="ECO:0000256" key="2">
    <source>
        <dbReference type="ARBA" id="ARBA00022801"/>
    </source>
</evidence>
<dbReference type="Proteomes" id="UP001161389">
    <property type="component" value="Unassembled WGS sequence"/>
</dbReference>
<evidence type="ECO:0000256" key="1">
    <source>
        <dbReference type="ARBA" id="ARBA00022729"/>
    </source>
</evidence>
<keyword evidence="1" id="KW-0732">Signal</keyword>
<dbReference type="CDD" id="cd09078">
    <property type="entry name" value="nSMase"/>
    <property type="match status" value="1"/>
</dbReference>
<dbReference type="InterPro" id="IPR017766">
    <property type="entry name" value="Sphingomyelinase/PLipase_C"/>
</dbReference>